<protein>
    <recommendedName>
        <fullName evidence="4">DUF1622 domain-containing protein</fullName>
    </recommendedName>
</protein>
<keyword evidence="1" id="KW-0472">Membrane</keyword>
<comment type="caution">
    <text evidence="2">The sequence shown here is derived from an EMBL/GenBank/DDBJ whole genome shotgun (WGS) entry which is preliminary data.</text>
</comment>
<evidence type="ECO:0000256" key="1">
    <source>
        <dbReference type="SAM" id="Phobius"/>
    </source>
</evidence>
<feature type="transmembrane region" description="Helical" evidence="1">
    <location>
        <begin position="51"/>
        <end position="70"/>
    </location>
</feature>
<gene>
    <name evidence="2" type="ORF">EUA04_25060</name>
</gene>
<dbReference type="EMBL" id="SDLP01000011">
    <property type="protein sequence ID" value="TDL03530.1"/>
    <property type="molecule type" value="Genomic_DNA"/>
</dbReference>
<keyword evidence="1" id="KW-0812">Transmembrane</keyword>
<organism evidence="2 3">
    <name type="scientific">Mycolicibacterium obuense</name>
    <dbReference type="NCBI Taxonomy" id="1807"/>
    <lineage>
        <taxon>Bacteria</taxon>
        <taxon>Bacillati</taxon>
        <taxon>Actinomycetota</taxon>
        <taxon>Actinomycetes</taxon>
        <taxon>Mycobacteriales</taxon>
        <taxon>Mycobacteriaceae</taxon>
        <taxon>Mycolicibacterium</taxon>
    </lineage>
</organism>
<dbReference type="AlphaFoldDB" id="A0A4R5X149"/>
<evidence type="ECO:0000313" key="3">
    <source>
        <dbReference type="Proteomes" id="UP000294952"/>
    </source>
</evidence>
<dbReference type="RefSeq" id="WP_073683728.1">
    <property type="nucleotide sequence ID" value="NZ_SDLP01000011.1"/>
</dbReference>
<evidence type="ECO:0008006" key="4">
    <source>
        <dbReference type="Google" id="ProtNLM"/>
    </source>
</evidence>
<proteinExistence type="predicted"/>
<keyword evidence="1" id="KW-1133">Transmembrane helix</keyword>
<name>A0A4R5X149_9MYCO</name>
<accession>A0A4R5X149</accession>
<reference evidence="2 3" key="1">
    <citation type="submission" date="2019-01" db="EMBL/GenBank/DDBJ databases">
        <title>High-quality-draft genome sequences of five non-tuberculosis mycobacteriaceae isolated from a nosocomial environment.</title>
        <authorList>
            <person name="Tiago I."/>
            <person name="Alarico S."/>
            <person name="Pereira S.G."/>
            <person name="Coelho C."/>
            <person name="Maranha A."/>
            <person name="Empadinhas N."/>
        </authorList>
    </citation>
    <scope>NUCLEOTIDE SEQUENCE [LARGE SCALE GENOMIC DNA]</scope>
    <source>
        <strain evidence="2 3">22DIII</strain>
    </source>
</reference>
<dbReference type="Proteomes" id="UP000294952">
    <property type="component" value="Unassembled WGS sequence"/>
</dbReference>
<evidence type="ECO:0000313" key="2">
    <source>
        <dbReference type="EMBL" id="TDL03530.1"/>
    </source>
</evidence>
<sequence length="88" mass="9188">MTIVVAASWCLAIAAIAIGVAALLVFRQPLPALRAMLDLFTAAGLLRLSVDMSWTAVLGVVAVIAVRRVVTRSLTADLRASSPAVTSR</sequence>